<dbReference type="PANTHER" id="PTHR36223:SF1">
    <property type="entry name" value="TRANSCRIPTION ELONGATION FACTOR EAF N-TERMINAL DOMAIN-CONTAINING PROTEIN"/>
    <property type="match status" value="1"/>
</dbReference>
<dbReference type="RefSeq" id="XP_008088723.1">
    <property type="nucleotide sequence ID" value="XM_008090532.1"/>
</dbReference>
<accession>S3CF90</accession>
<gene>
    <name evidence="3" type="ORF">GLAREA_08488</name>
</gene>
<dbReference type="AlphaFoldDB" id="S3CF90"/>
<dbReference type="STRING" id="1116229.S3CF90"/>
<sequence length="330" mass="37995">MTGITITVRVNGQDLPEYPTSNDLQKLQNKRLKRHMEKVTTTHYIEVEDGATFEVFLSVEPPYRMDCPMLGFRVFVDGDWIQEPTLSREVYEEDGKWSEIVTGPAVEVGGKLAYRPMIFKPVAVTEFMLPRAVIAQHVKKMQAVGEIIVEVHRYKCAIKSDRSNLEKEMVWEKDYEKEVHLKSVVKGTVTEGVVYGDTVEANEEVEFLKLKHMDGVDYMRIQQIFKYRNKKALQSLGVIESPPPPPEPLPEIDKETISADETLLLQQYLAKLREEKKVIKQEEGIKHRNELASESSLGLKEDENEDGDPFRRSLRRKRRCTEVIDLTGDE</sequence>
<name>S3CF90_GLAL2</name>
<dbReference type="PANTHER" id="PTHR36223">
    <property type="entry name" value="BETA-LACTAMASE-TYPE TRANSPEPTIDASE FOLD DOMAIN CONTAINING PROTEIN"/>
    <property type="match status" value="1"/>
</dbReference>
<dbReference type="GeneID" id="19467536"/>
<dbReference type="Proteomes" id="UP000016922">
    <property type="component" value="Unassembled WGS sequence"/>
</dbReference>
<organism evidence="3 4">
    <name type="scientific">Glarea lozoyensis (strain ATCC 20868 / MF5171)</name>
    <dbReference type="NCBI Taxonomy" id="1116229"/>
    <lineage>
        <taxon>Eukaryota</taxon>
        <taxon>Fungi</taxon>
        <taxon>Dikarya</taxon>
        <taxon>Ascomycota</taxon>
        <taxon>Pezizomycotina</taxon>
        <taxon>Leotiomycetes</taxon>
        <taxon>Helotiales</taxon>
        <taxon>Helotiaceae</taxon>
        <taxon>Glarea</taxon>
    </lineage>
</organism>
<feature type="domain" description="DUF7918" evidence="2">
    <location>
        <begin position="3"/>
        <end position="240"/>
    </location>
</feature>
<dbReference type="HOGENOM" id="CLU_1026930_0_0_1"/>
<dbReference type="InterPro" id="IPR057678">
    <property type="entry name" value="DUF7918"/>
</dbReference>
<reference evidence="3 4" key="1">
    <citation type="journal article" date="2013" name="BMC Genomics">
        <title>Genomics-driven discovery of the pneumocandin biosynthetic gene cluster in the fungus Glarea lozoyensis.</title>
        <authorList>
            <person name="Chen L."/>
            <person name="Yue Q."/>
            <person name="Zhang X."/>
            <person name="Xiang M."/>
            <person name="Wang C."/>
            <person name="Li S."/>
            <person name="Che Y."/>
            <person name="Ortiz-Lopez F.J."/>
            <person name="Bills G.F."/>
            <person name="Liu X."/>
            <person name="An Z."/>
        </authorList>
    </citation>
    <scope>NUCLEOTIDE SEQUENCE [LARGE SCALE GENOMIC DNA]</scope>
    <source>
        <strain evidence="4">ATCC 20868 / MF5171</strain>
    </source>
</reference>
<evidence type="ECO:0000313" key="4">
    <source>
        <dbReference type="Proteomes" id="UP000016922"/>
    </source>
</evidence>
<feature type="region of interest" description="Disordered" evidence="1">
    <location>
        <begin position="283"/>
        <end position="314"/>
    </location>
</feature>
<proteinExistence type="predicted"/>
<evidence type="ECO:0000259" key="2">
    <source>
        <dbReference type="Pfam" id="PF25534"/>
    </source>
</evidence>
<dbReference type="OrthoDB" id="3364132at2759"/>
<dbReference type="KEGG" id="glz:GLAREA_08488"/>
<evidence type="ECO:0000256" key="1">
    <source>
        <dbReference type="SAM" id="MobiDB-lite"/>
    </source>
</evidence>
<evidence type="ECO:0000313" key="3">
    <source>
        <dbReference type="EMBL" id="EPE24635.1"/>
    </source>
</evidence>
<dbReference type="Pfam" id="PF25534">
    <property type="entry name" value="DUF7918"/>
    <property type="match status" value="1"/>
</dbReference>
<dbReference type="OMA" id="SPENEYH"/>
<keyword evidence="4" id="KW-1185">Reference proteome</keyword>
<protein>
    <recommendedName>
        <fullName evidence="2">DUF7918 domain-containing protein</fullName>
    </recommendedName>
</protein>
<dbReference type="EMBL" id="KE145373">
    <property type="protein sequence ID" value="EPE24635.1"/>
    <property type="molecule type" value="Genomic_DNA"/>
</dbReference>